<protein>
    <recommendedName>
        <fullName evidence="2">PepSY domain-containing protein</fullName>
    </recommendedName>
</protein>
<dbReference type="OrthoDB" id="5625293at2"/>
<evidence type="ECO:0000256" key="1">
    <source>
        <dbReference type="SAM" id="SignalP"/>
    </source>
</evidence>
<reference evidence="3 4" key="1">
    <citation type="submission" date="2014-06" db="EMBL/GenBank/DDBJ databases">
        <title>Draft genome sequence of Idiomarina sp. MCCC 1A10513.</title>
        <authorList>
            <person name="Du J."/>
            <person name="Lai Q."/>
            <person name="Shao Z."/>
        </authorList>
    </citation>
    <scope>NUCLEOTIDE SEQUENCE [LARGE SCALE GENOMIC DNA]</scope>
    <source>
        <strain evidence="3 4">MCCC 1A10513</strain>
    </source>
</reference>
<dbReference type="PROSITE" id="PS51257">
    <property type="entry name" value="PROKAR_LIPOPROTEIN"/>
    <property type="match status" value="1"/>
</dbReference>
<evidence type="ECO:0000313" key="4">
    <source>
        <dbReference type="Proteomes" id="UP000053718"/>
    </source>
</evidence>
<evidence type="ECO:0000259" key="2">
    <source>
        <dbReference type="Pfam" id="PF13670"/>
    </source>
</evidence>
<feature type="chain" id="PRO_5001900324" description="PepSY domain-containing protein" evidence="1">
    <location>
        <begin position="23"/>
        <end position="93"/>
    </location>
</feature>
<dbReference type="RefSeq" id="WP_034730613.1">
    <property type="nucleotide sequence ID" value="NZ_JPIN01000002.1"/>
</dbReference>
<dbReference type="eggNOG" id="COG5591">
    <property type="taxonomic scope" value="Bacteria"/>
</dbReference>
<sequence length="93" mass="10345">MHLRKIAFVVAAAATLAACSGAKEVTQCTVAPMSDWQDQAQFQLELVNQGYDINEFKVTEGNCYEIYGTDADGKKVEIYFNPVNGEVVKREEH</sequence>
<keyword evidence="1" id="KW-0732">Signal</keyword>
<gene>
    <name evidence="3" type="ORF">IDAT_03735</name>
</gene>
<dbReference type="InterPro" id="IPR025711">
    <property type="entry name" value="PepSY"/>
</dbReference>
<feature type="signal peptide" evidence="1">
    <location>
        <begin position="1"/>
        <end position="22"/>
    </location>
</feature>
<organism evidence="3 4">
    <name type="scientific">Pseudidiomarina atlantica</name>
    <dbReference type="NCBI Taxonomy" id="1517416"/>
    <lineage>
        <taxon>Bacteria</taxon>
        <taxon>Pseudomonadati</taxon>
        <taxon>Pseudomonadota</taxon>
        <taxon>Gammaproteobacteria</taxon>
        <taxon>Alteromonadales</taxon>
        <taxon>Idiomarinaceae</taxon>
        <taxon>Pseudidiomarina</taxon>
    </lineage>
</organism>
<keyword evidence="4" id="KW-1185">Reference proteome</keyword>
<proteinExistence type="predicted"/>
<comment type="caution">
    <text evidence="3">The sequence shown here is derived from an EMBL/GenBank/DDBJ whole genome shotgun (WGS) entry which is preliminary data.</text>
</comment>
<feature type="domain" description="PepSY" evidence="2">
    <location>
        <begin position="7"/>
        <end position="91"/>
    </location>
</feature>
<dbReference type="STRING" id="1517416.IDAT_03735"/>
<dbReference type="Proteomes" id="UP000053718">
    <property type="component" value="Unassembled WGS sequence"/>
</dbReference>
<dbReference type="Pfam" id="PF13670">
    <property type="entry name" value="PepSY_2"/>
    <property type="match status" value="1"/>
</dbReference>
<accession>A0A094IUG3</accession>
<evidence type="ECO:0000313" key="3">
    <source>
        <dbReference type="EMBL" id="KFZ29469.1"/>
    </source>
</evidence>
<dbReference type="AlphaFoldDB" id="A0A094IUG3"/>
<dbReference type="EMBL" id="JPIN01000002">
    <property type="protein sequence ID" value="KFZ29469.1"/>
    <property type="molecule type" value="Genomic_DNA"/>
</dbReference>
<name>A0A094IUG3_9GAMM</name>